<dbReference type="Pfam" id="PF01557">
    <property type="entry name" value="FAA_hydrolase"/>
    <property type="match status" value="1"/>
</dbReference>
<dbReference type="NCBIfam" id="TIGR02312">
    <property type="entry name" value="HpaH"/>
    <property type="match status" value="1"/>
</dbReference>
<dbReference type="PANTHER" id="PTHR30143">
    <property type="entry name" value="ACID HYDRATASE"/>
    <property type="match status" value="1"/>
</dbReference>
<dbReference type="RefSeq" id="WP_021228204.1">
    <property type="nucleotide sequence ID" value="NZ_ATDP01000107.1"/>
</dbReference>
<feature type="domain" description="Fumarylacetoacetase-like C-terminal" evidence="2">
    <location>
        <begin position="113"/>
        <end position="274"/>
    </location>
</feature>
<dbReference type="eggNOG" id="COG3971">
    <property type="taxonomic scope" value="Bacteria"/>
</dbReference>
<dbReference type="InterPro" id="IPR036663">
    <property type="entry name" value="Fumarylacetoacetase_C_sf"/>
</dbReference>
<dbReference type="PANTHER" id="PTHR30143:SF0">
    <property type="entry name" value="2-KETO-4-PENTENOATE HYDRATASE"/>
    <property type="match status" value="1"/>
</dbReference>
<dbReference type="InterPro" id="IPR011234">
    <property type="entry name" value="Fumarylacetoacetase-like_C"/>
</dbReference>
<dbReference type="GO" id="GO:0005737">
    <property type="term" value="C:cytoplasm"/>
    <property type="evidence" value="ECO:0007669"/>
    <property type="project" value="TreeGrafter"/>
</dbReference>
<dbReference type="GO" id="GO:0008684">
    <property type="term" value="F:2-oxopent-4-enoate hydratase activity"/>
    <property type="evidence" value="ECO:0007669"/>
    <property type="project" value="TreeGrafter"/>
</dbReference>
<gene>
    <name evidence="3" type="ORF">RLDS_23730</name>
</gene>
<keyword evidence="4" id="KW-1185">Reference proteome</keyword>
<evidence type="ECO:0000313" key="4">
    <source>
        <dbReference type="Proteomes" id="UP000015531"/>
    </source>
</evidence>
<accession>T0HEI5</accession>
<dbReference type="EMBL" id="ATDP01000107">
    <property type="protein sequence ID" value="EQB11417.1"/>
    <property type="molecule type" value="Genomic_DNA"/>
</dbReference>
<reference evidence="3 4" key="1">
    <citation type="journal article" date="2013" name="Genome Announc.">
        <title>Draft Genome Sequence of Sphingobium lactosutens Strain DS20T, Isolated from a Hexachlorocyclohexane Dumpsite.</title>
        <authorList>
            <person name="Kumar R."/>
            <person name="Dwivedi V."/>
            <person name="Negi V."/>
            <person name="Khurana J.P."/>
            <person name="Lal R."/>
        </authorList>
    </citation>
    <scope>NUCLEOTIDE SEQUENCE [LARGE SCALE GENOMIC DNA]</scope>
    <source>
        <strain evidence="3 4">DS20</strain>
    </source>
</reference>
<dbReference type="AlphaFoldDB" id="T0HEI5"/>
<comment type="caution">
    <text evidence="3">The sequence shown here is derived from an EMBL/GenBank/DDBJ whole genome shotgun (WGS) entry which is preliminary data.</text>
</comment>
<sequence>MSTQDNTALRSIDDAKAAQLASRLDESERSRVQIGHFSAEHPDMTIEDAYAIQKAWVDMKLARGRKIIGHKIGLTSRAMQRAANITEPDYGTLLDDMQLAEGSDLPFGRLIEPKVEVELAFILKHRLEGNVSLGDVLAAVDYVTPALEIIDARIKRTDETGRTRKVFDTISDNAANAAIILGGRPVKVDAIDLRWVSALLYRNALIEDSGVAAAVLNHPAMGVVWLAQKLARFGVALEPGEIILSGSFTSPIPIAAGDTFHADYGPLGSIAARFT</sequence>
<proteinExistence type="predicted"/>
<dbReference type="OrthoDB" id="9792137at2"/>
<dbReference type="GO" id="GO:0018817">
    <property type="term" value="F:2-oxo-hept-3-ene-1,7-dioate hydratase activity"/>
    <property type="evidence" value="ECO:0007669"/>
    <property type="project" value="InterPro"/>
</dbReference>
<name>T0HEI5_9SPHN</name>
<evidence type="ECO:0000313" key="3">
    <source>
        <dbReference type="EMBL" id="EQB11417.1"/>
    </source>
</evidence>
<dbReference type="InterPro" id="IPR050772">
    <property type="entry name" value="Hydratase-Decarb/MhpD_sf"/>
</dbReference>
<dbReference type="Proteomes" id="UP000015531">
    <property type="component" value="Unassembled WGS sequence"/>
</dbReference>
<protein>
    <recommendedName>
        <fullName evidence="2">Fumarylacetoacetase-like C-terminal domain-containing protein</fullName>
    </recommendedName>
</protein>
<dbReference type="InterPro" id="IPR012690">
    <property type="entry name" value="HpcG"/>
</dbReference>
<evidence type="ECO:0000256" key="1">
    <source>
        <dbReference type="ARBA" id="ARBA00023239"/>
    </source>
</evidence>
<keyword evidence="1" id="KW-0456">Lyase</keyword>
<organism evidence="3 4">
    <name type="scientific">Sphingobium lactosutens DS20</name>
    <dbReference type="NCBI Taxonomy" id="1331060"/>
    <lineage>
        <taxon>Bacteria</taxon>
        <taxon>Pseudomonadati</taxon>
        <taxon>Pseudomonadota</taxon>
        <taxon>Alphaproteobacteria</taxon>
        <taxon>Sphingomonadales</taxon>
        <taxon>Sphingomonadaceae</taxon>
        <taxon>Sphingobium</taxon>
    </lineage>
</organism>
<dbReference type="SUPFAM" id="SSF56529">
    <property type="entry name" value="FAH"/>
    <property type="match status" value="1"/>
</dbReference>
<evidence type="ECO:0000259" key="2">
    <source>
        <dbReference type="Pfam" id="PF01557"/>
    </source>
</evidence>
<dbReference type="Gene3D" id="3.90.850.10">
    <property type="entry name" value="Fumarylacetoacetase-like, C-terminal domain"/>
    <property type="match status" value="1"/>
</dbReference>
<dbReference type="PATRIC" id="fig|1331060.3.peg.4601"/>